<comment type="subcellular location">
    <subcellularLocation>
        <location evidence="1">Membrane</location>
        <topology evidence="1">Multi-pass membrane protein</topology>
    </subcellularLocation>
</comment>
<evidence type="ECO:0000313" key="10">
    <source>
        <dbReference type="Proteomes" id="UP000774617"/>
    </source>
</evidence>
<dbReference type="PANTHER" id="PTHR33048">
    <property type="entry name" value="PTH11-LIKE INTEGRAL MEMBRANE PROTEIN (AFU_ORTHOLOGUE AFUA_5G11245)"/>
    <property type="match status" value="1"/>
</dbReference>
<feature type="transmembrane region" description="Helical" evidence="7">
    <location>
        <begin position="42"/>
        <end position="63"/>
    </location>
</feature>
<feature type="compositionally biased region" description="Polar residues" evidence="6">
    <location>
        <begin position="393"/>
        <end position="402"/>
    </location>
</feature>
<feature type="compositionally biased region" description="Polar residues" evidence="6">
    <location>
        <begin position="360"/>
        <end position="370"/>
    </location>
</feature>
<evidence type="ECO:0000256" key="2">
    <source>
        <dbReference type="ARBA" id="ARBA00022692"/>
    </source>
</evidence>
<dbReference type="PANTHER" id="PTHR33048:SF47">
    <property type="entry name" value="INTEGRAL MEMBRANE PROTEIN-RELATED"/>
    <property type="match status" value="1"/>
</dbReference>
<keyword evidence="2 7" id="KW-0812">Transmembrane</keyword>
<dbReference type="InterPro" id="IPR049326">
    <property type="entry name" value="Rhodopsin_dom_fungi"/>
</dbReference>
<feature type="domain" description="Rhodopsin" evidence="8">
    <location>
        <begin position="60"/>
        <end position="298"/>
    </location>
</feature>
<evidence type="ECO:0000259" key="8">
    <source>
        <dbReference type="Pfam" id="PF20684"/>
    </source>
</evidence>
<keyword evidence="3 7" id="KW-1133">Transmembrane helix</keyword>
<feature type="transmembrane region" description="Helical" evidence="7">
    <location>
        <begin position="195"/>
        <end position="219"/>
    </location>
</feature>
<feature type="transmembrane region" description="Helical" evidence="7">
    <location>
        <begin position="231"/>
        <end position="253"/>
    </location>
</feature>
<evidence type="ECO:0000256" key="4">
    <source>
        <dbReference type="ARBA" id="ARBA00023136"/>
    </source>
</evidence>
<evidence type="ECO:0000313" key="9">
    <source>
        <dbReference type="EMBL" id="KAH7058832.1"/>
    </source>
</evidence>
<gene>
    <name evidence="9" type="ORF">B0J12DRAFT_375311</name>
</gene>
<proteinExistence type="inferred from homology"/>
<evidence type="ECO:0000256" key="7">
    <source>
        <dbReference type="SAM" id="Phobius"/>
    </source>
</evidence>
<name>A0ABQ8GKS5_9PEZI</name>
<sequence length="476" mass="52031">MLVLAQLPRSGAVNRLFAFRSVAPWSSRVSATMDIASAAMRTLRMCYASMVLSFLFLALKLGVRSCVVRNLGWDDLFVTVSFLTSVPLTASIYMQAKHGLGVHAYDLPVDHLVEQTRWFWISILLYVAALGLSKISILTQYLRIFISRRTVIAIWACVAFVSGYTLQGLIVGVFQCTPPKAFWDRTIRATCINQIAYFFIAASLSIITDFAIILLPIPALRSLHVSRSRKIGLILSFAIGGFGCVVSLIRLHALVQLKPYVASGDLSFENVNTAMWSVVEVHICIICACLPSLRPVLTRFLALTGFGRSSTHSNAGKSPSPGNNLALYYSSPAHQEQRREAASLSILSATFFDSAHAGSASGSRQNSLRTYINGGNSNGNGDGIGSSRDLEMGNTTNTTSYGKNDGDTGKRPPQPGQIEVETRLEVHSTITSDADITTLVESRTGSRGSSRESEELRLVPAAHRGWYRALVERDRR</sequence>
<accession>A0ABQ8GKS5</accession>
<keyword evidence="4 7" id="KW-0472">Membrane</keyword>
<comment type="similarity">
    <text evidence="5">Belongs to the SAT4 family.</text>
</comment>
<feature type="transmembrane region" description="Helical" evidence="7">
    <location>
        <begin position="75"/>
        <end position="96"/>
    </location>
</feature>
<dbReference type="InterPro" id="IPR052337">
    <property type="entry name" value="SAT4-like"/>
</dbReference>
<feature type="transmembrane region" description="Helical" evidence="7">
    <location>
        <begin position="151"/>
        <end position="175"/>
    </location>
</feature>
<protein>
    <recommendedName>
        <fullName evidence="8">Rhodopsin domain-containing protein</fullName>
    </recommendedName>
</protein>
<keyword evidence="10" id="KW-1185">Reference proteome</keyword>
<feature type="transmembrane region" description="Helical" evidence="7">
    <location>
        <begin position="273"/>
        <end position="293"/>
    </location>
</feature>
<dbReference type="Pfam" id="PF20684">
    <property type="entry name" value="Fung_rhodopsin"/>
    <property type="match status" value="1"/>
</dbReference>
<evidence type="ECO:0000256" key="3">
    <source>
        <dbReference type="ARBA" id="ARBA00022989"/>
    </source>
</evidence>
<comment type="caution">
    <text evidence="9">The sequence shown here is derived from an EMBL/GenBank/DDBJ whole genome shotgun (WGS) entry which is preliminary data.</text>
</comment>
<evidence type="ECO:0000256" key="1">
    <source>
        <dbReference type="ARBA" id="ARBA00004141"/>
    </source>
</evidence>
<feature type="region of interest" description="Disordered" evidence="6">
    <location>
        <begin position="358"/>
        <end position="416"/>
    </location>
</feature>
<dbReference type="Proteomes" id="UP000774617">
    <property type="component" value="Unassembled WGS sequence"/>
</dbReference>
<evidence type="ECO:0000256" key="5">
    <source>
        <dbReference type="ARBA" id="ARBA00038359"/>
    </source>
</evidence>
<reference evidence="9 10" key="1">
    <citation type="journal article" date="2021" name="Nat. Commun.">
        <title>Genetic determinants of endophytism in the Arabidopsis root mycobiome.</title>
        <authorList>
            <person name="Mesny F."/>
            <person name="Miyauchi S."/>
            <person name="Thiergart T."/>
            <person name="Pickel B."/>
            <person name="Atanasova L."/>
            <person name="Karlsson M."/>
            <person name="Huettel B."/>
            <person name="Barry K.W."/>
            <person name="Haridas S."/>
            <person name="Chen C."/>
            <person name="Bauer D."/>
            <person name="Andreopoulos W."/>
            <person name="Pangilinan J."/>
            <person name="LaButti K."/>
            <person name="Riley R."/>
            <person name="Lipzen A."/>
            <person name="Clum A."/>
            <person name="Drula E."/>
            <person name="Henrissat B."/>
            <person name="Kohler A."/>
            <person name="Grigoriev I.V."/>
            <person name="Martin F.M."/>
            <person name="Hacquard S."/>
        </authorList>
    </citation>
    <scope>NUCLEOTIDE SEQUENCE [LARGE SCALE GENOMIC DNA]</scope>
    <source>
        <strain evidence="9 10">MPI-SDFR-AT-0080</strain>
    </source>
</reference>
<feature type="transmembrane region" description="Helical" evidence="7">
    <location>
        <begin position="118"/>
        <end position="139"/>
    </location>
</feature>
<dbReference type="EMBL" id="JAGTJR010000006">
    <property type="protein sequence ID" value="KAH7058832.1"/>
    <property type="molecule type" value="Genomic_DNA"/>
</dbReference>
<organism evidence="9 10">
    <name type="scientific">Macrophomina phaseolina</name>
    <dbReference type="NCBI Taxonomy" id="35725"/>
    <lineage>
        <taxon>Eukaryota</taxon>
        <taxon>Fungi</taxon>
        <taxon>Dikarya</taxon>
        <taxon>Ascomycota</taxon>
        <taxon>Pezizomycotina</taxon>
        <taxon>Dothideomycetes</taxon>
        <taxon>Dothideomycetes incertae sedis</taxon>
        <taxon>Botryosphaeriales</taxon>
        <taxon>Botryosphaeriaceae</taxon>
        <taxon>Macrophomina</taxon>
    </lineage>
</organism>
<evidence type="ECO:0000256" key="6">
    <source>
        <dbReference type="SAM" id="MobiDB-lite"/>
    </source>
</evidence>